<dbReference type="EMBL" id="QFPN01000001">
    <property type="protein sequence ID" value="PZQ18956.1"/>
    <property type="molecule type" value="Genomic_DNA"/>
</dbReference>
<organism evidence="1 2">
    <name type="scientific">Ancylobacter novellus</name>
    <name type="common">Thiobacillus novellus</name>
    <dbReference type="NCBI Taxonomy" id="921"/>
    <lineage>
        <taxon>Bacteria</taxon>
        <taxon>Pseudomonadati</taxon>
        <taxon>Pseudomonadota</taxon>
        <taxon>Alphaproteobacteria</taxon>
        <taxon>Hyphomicrobiales</taxon>
        <taxon>Xanthobacteraceae</taxon>
        <taxon>Ancylobacter</taxon>
    </lineage>
</organism>
<protein>
    <submittedName>
        <fullName evidence="1">Uncharacterized protein</fullName>
    </submittedName>
</protein>
<sequence>MIETWPASFRPKSIDVHPVTLTQAGPRTLSGRQQRAAPDAGHWGLVAEFQVFTMDQLLDWRAMVAFLDGGLNSVRMGVFDERQAPTTGAPLDIALGADLALRATTARFAVAAAGTLKRGMYFSIRNRLSLITRPPEDLGGGLFDVTFWPPARAARSSGEPVEMANPRGTWRLADPKTGRLKLEGNYHGEPSLELEESFEGL</sequence>
<accession>A0A2W5KPF9</accession>
<dbReference type="Proteomes" id="UP000249577">
    <property type="component" value="Unassembled WGS sequence"/>
</dbReference>
<name>A0A2W5KPF9_ANCNO</name>
<proteinExistence type="predicted"/>
<comment type="caution">
    <text evidence="1">The sequence shown here is derived from an EMBL/GenBank/DDBJ whole genome shotgun (WGS) entry which is preliminary data.</text>
</comment>
<evidence type="ECO:0000313" key="1">
    <source>
        <dbReference type="EMBL" id="PZQ18956.1"/>
    </source>
</evidence>
<dbReference type="AlphaFoldDB" id="A0A2W5KPF9"/>
<evidence type="ECO:0000313" key="2">
    <source>
        <dbReference type="Proteomes" id="UP000249577"/>
    </source>
</evidence>
<gene>
    <name evidence="1" type="ORF">DI565_00700</name>
</gene>
<reference evidence="1 2" key="1">
    <citation type="submission" date="2017-08" db="EMBL/GenBank/DDBJ databases">
        <title>Infants hospitalized years apart are colonized by the same room-sourced microbial strains.</title>
        <authorList>
            <person name="Brooks B."/>
            <person name="Olm M.R."/>
            <person name="Firek B.A."/>
            <person name="Baker R."/>
            <person name="Thomas B.C."/>
            <person name="Morowitz M.J."/>
            <person name="Banfield J.F."/>
        </authorList>
    </citation>
    <scope>NUCLEOTIDE SEQUENCE [LARGE SCALE GENOMIC DNA]</scope>
    <source>
        <strain evidence="1">S2_005_003_R2_43</strain>
    </source>
</reference>